<protein>
    <submittedName>
        <fullName evidence="7">3-hydroxyacyl-CoA dehydrogenase</fullName>
    </submittedName>
</protein>
<comment type="similarity">
    <text evidence="2">Belongs to the 3-hydroxyacyl-CoA dehydrogenase family.</text>
</comment>
<reference evidence="7 8" key="1">
    <citation type="submission" date="2017-07" db="EMBL/GenBank/DDBJ databases">
        <title>Amycolatopsis thailandensis Genome sequencing and assembly.</title>
        <authorList>
            <person name="Kaur N."/>
            <person name="Mayilraj S."/>
        </authorList>
    </citation>
    <scope>NUCLEOTIDE SEQUENCE [LARGE SCALE GENOMIC DNA]</scope>
    <source>
        <strain evidence="7 8">JCM 16380</strain>
    </source>
</reference>
<evidence type="ECO:0000256" key="2">
    <source>
        <dbReference type="ARBA" id="ARBA00009463"/>
    </source>
</evidence>
<dbReference type="AlphaFoldDB" id="A0A229SIB4"/>
<dbReference type="SUPFAM" id="SSF48179">
    <property type="entry name" value="6-phosphogluconate dehydrogenase C-terminal domain-like"/>
    <property type="match status" value="1"/>
</dbReference>
<name>A0A229SIB4_9PSEU</name>
<dbReference type="PANTHER" id="PTHR48075:SF5">
    <property type="entry name" value="3-HYDROXYBUTYRYL-COA DEHYDROGENASE"/>
    <property type="match status" value="1"/>
</dbReference>
<comment type="caution">
    <text evidence="7">The sequence shown here is derived from an EMBL/GenBank/DDBJ whole genome shotgun (WGS) entry which is preliminary data.</text>
</comment>
<evidence type="ECO:0000313" key="8">
    <source>
        <dbReference type="Proteomes" id="UP000215223"/>
    </source>
</evidence>
<dbReference type="Proteomes" id="UP000215223">
    <property type="component" value="Unassembled WGS sequence"/>
</dbReference>
<dbReference type="PANTHER" id="PTHR48075">
    <property type="entry name" value="3-HYDROXYACYL-COA DEHYDROGENASE FAMILY PROTEIN"/>
    <property type="match status" value="1"/>
</dbReference>
<dbReference type="EMBL" id="NMQT01000011">
    <property type="protein sequence ID" value="OXM58509.1"/>
    <property type="molecule type" value="Genomic_DNA"/>
</dbReference>
<dbReference type="InterPro" id="IPR022694">
    <property type="entry name" value="3-OHacyl-CoA_DH"/>
</dbReference>
<dbReference type="InterPro" id="IPR013328">
    <property type="entry name" value="6PGD_dom2"/>
</dbReference>
<evidence type="ECO:0000259" key="6">
    <source>
        <dbReference type="Pfam" id="PF02737"/>
    </source>
</evidence>
<dbReference type="GO" id="GO:0006631">
    <property type="term" value="P:fatty acid metabolic process"/>
    <property type="evidence" value="ECO:0007669"/>
    <property type="project" value="InterPro"/>
</dbReference>
<dbReference type="OrthoDB" id="3229174at2"/>
<keyword evidence="3" id="KW-0560">Oxidoreductase</keyword>
<feature type="domain" description="3-hydroxyacyl-CoA dehydrogenase NAD binding" evidence="6">
    <location>
        <begin position="16"/>
        <end position="190"/>
    </location>
</feature>
<dbReference type="Pfam" id="PF02737">
    <property type="entry name" value="3HCDH_N"/>
    <property type="match status" value="1"/>
</dbReference>
<dbReference type="SUPFAM" id="SSF51735">
    <property type="entry name" value="NAD(P)-binding Rossmann-fold domains"/>
    <property type="match status" value="1"/>
</dbReference>
<dbReference type="InterPro" id="IPR006176">
    <property type="entry name" value="3-OHacyl-CoA_DH_NAD-bd"/>
</dbReference>
<dbReference type="InterPro" id="IPR008927">
    <property type="entry name" value="6-PGluconate_DH-like_C_sf"/>
</dbReference>
<dbReference type="RefSeq" id="WP_093932270.1">
    <property type="nucleotide sequence ID" value="NZ_NMQT01000011.1"/>
</dbReference>
<sequence length="292" mass="30410">MSSEKTDLSTGPADVVAIVGGGSMGAGIAALFTGFGKPVIVVESNKERRESLPGRVGRSMKHGRLLGGLPKANAAGELTVTSDFSAIASTAVVVEAVTEDFETKRAVYAEAGPIVAAGTVFVSCTSSFRIAGLAELCPRAEDLIGVHFMNPAYLIRTVEAVRGQATSERVVRKVGSLLAEVGRTPVFVGDGVGFVTSRLLHQMINDAARIVEEGLADAESVDRLVEAALGHPMGPLRTADLIGIDNLVDSIKAQAAQDGAKFPGPCRLLSEMAASGRVGRKAGRGFYRYGEP</sequence>
<evidence type="ECO:0000256" key="3">
    <source>
        <dbReference type="ARBA" id="ARBA00023002"/>
    </source>
</evidence>
<gene>
    <name evidence="7" type="ORF">CFP71_02925</name>
</gene>
<proteinExistence type="inferred from homology"/>
<evidence type="ECO:0000256" key="4">
    <source>
        <dbReference type="PIRSR" id="PIRSR000105-1"/>
    </source>
</evidence>
<feature type="site" description="Important for catalytic activity" evidence="4">
    <location>
        <position position="147"/>
    </location>
</feature>
<dbReference type="Gene3D" id="3.40.50.720">
    <property type="entry name" value="NAD(P)-binding Rossmann-like Domain"/>
    <property type="match status" value="1"/>
</dbReference>
<organism evidence="7 8">
    <name type="scientific">Amycolatopsis thailandensis</name>
    <dbReference type="NCBI Taxonomy" id="589330"/>
    <lineage>
        <taxon>Bacteria</taxon>
        <taxon>Bacillati</taxon>
        <taxon>Actinomycetota</taxon>
        <taxon>Actinomycetes</taxon>
        <taxon>Pseudonocardiales</taxon>
        <taxon>Pseudonocardiaceae</taxon>
        <taxon>Amycolatopsis</taxon>
    </lineage>
</organism>
<accession>A0A229SIB4</accession>
<keyword evidence="8" id="KW-1185">Reference proteome</keyword>
<evidence type="ECO:0000259" key="5">
    <source>
        <dbReference type="Pfam" id="PF00725"/>
    </source>
</evidence>
<dbReference type="PIRSF" id="PIRSF000105">
    <property type="entry name" value="HCDH"/>
    <property type="match status" value="1"/>
</dbReference>
<dbReference type="GO" id="GO:0016616">
    <property type="term" value="F:oxidoreductase activity, acting on the CH-OH group of donors, NAD or NADP as acceptor"/>
    <property type="evidence" value="ECO:0007669"/>
    <property type="project" value="InterPro"/>
</dbReference>
<dbReference type="Gene3D" id="1.10.1040.10">
    <property type="entry name" value="N-(1-d-carboxylethyl)-l-norvaline Dehydrogenase, domain 2"/>
    <property type="match status" value="1"/>
</dbReference>
<dbReference type="GO" id="GO:0070403">
    <property type="term" value="F:NAD+ binding"/>
    <property type="evidence" value="ECO:0007669"/>
    <property type="project" value="InterPro"/>
</dbReference>
<dbReference type="Pfam" id="PF00725">
    <property type="entry name" value="3HCDH"/>
    <property type="match status" value="1"/>
</dbReference>
<dbReference type="InterPro" id="IPR006108">
    <property type="entry name" value="3HC_DH_C"/>
</dbReference>
<dbReference type="InterPro" id="IPR036291">
    <property type="entry name" value="NAD(P)-bd_dom_sf"/>
</dbReference>
<evidence type="ECO:0000313" key="7">
    <source>
        <dbReference type="EMBL" id="OXM58509.1"/>
    </source>
</evidence>
<feature type="domain" description="3-hydroxyacyl-CoA dehydrogenase C-terminal" evidence="5">
    <location>
        <begin position="193"/>
        <end position="289"/>
    </location>
</feature>
<evidence type="ECO:0000256" key="1">
    <source>
        <dbReference type="ARBA" id="ARBA00005086"/>
    </source>
</evidence>
<comment type="pathway">
    <text evidence="1">Lipid metabolism; butanoate metabolism.</text>
</comment>